<comment type="caution">
    <text evidence="6">The sequence shown here is derived from an EMBL/GenBank/DDBJ whole genome shotgun (WGS) entry which is preliminary data.</text>
</comment>
<dbReference type="GO" id="GO:0016020">
    <property type="term" value="C:membrane"/>
    <property type="evidence" value="ECO:0007669"/>
    <property type="project" value="InterPro"/>
</dbReference>
<evidence type="ECO:0000256" key="1">
    <source>
        <dbReference type="ARBA" id="ARBA00022729"/>
    </source>
</evidence>
<evidence type="ECO:0000256" key="3">
    <source>
        <dbReference type="ARBA" id="ARBA00022837"/>
    </source>
</evidence>
<accession>A0A934VKZ9</accession>
<dbReference type="InterPro" id="IPR038081">
    <property type="entry name" value="CalX-like_sf"/>
</dbReference>
<dbReference type="GO" id="GO:0007154">
    <property type="term" value="P:cell communication"/>
    <property type="evidence" value="ECO:0007669"/>
    <property type="project" value="InterPro"/>
</dbReference>
<proteinExistence type="predicted"/>
<evidence type="ECO:0000313" key="7">
    <source>
        <dbReference type="Proteomes" id="UP000604083"/>
    </source>
</evidence>
<evidence type="ECO:0000256" key="4">
    <source>
        <dbReference type="ARBA" id="ARBA00023065"/>
    </source>
</evidence>
<keyword evidence="7" id="KW-1185">Reference proteome</keyword>
<keyword evidence="1" id="KW-0732">Signal</keyword>
<dbReference type="Pfam" id="PF03160">
    <property type="entry name" value="Calx-beta"/>
    <property type="match status" value="1"/>
</dbReference>
<dbReference type="AlphaFoldDB" id="A0A934VKZ9"/>
<dbReference type="Proteomes" id="UP000604083">
    <property type="component" value="Unassembled WGS sequence"/>
</dbReference>
<evidence type="ECO:0000259" key="5">
    <source>
        <dbReference type="SMART" id="SM00237"/>
    </source>
</evidence>
<dbReference type="PANTHER" id="PTHR11878">
    <property type="entry name" value="SODIUM/CALCIUM EXCHANGER"/>
    <property type="match status" value="1"/>
</dbReference>
<keyword evidence="4" id="KW-0406">Ion transport</keyword>
<dbReference type="RefSeq" id="WP_200390042.1">
    <property type="nucleotide sequence ID" value="NZ_JAENIO010000002.1"/>
</dbReference>
<feature type="domain" description="Calx-beta" evidence="5">
    <location>
        <begin position="667"/>
        <end position="770"/>
    </location>
</feature>
<dbReference type="SUPFAM" id="SSF141072">
    <property type="entry name" value="CalX-like"/>
    <property type="match status" value="2"/>
</dbReference>
<keyword evidence="2" id="KW-0677">Repeat</keyword>
<protein>
    <recommendedName>
        <fullName evidence="5">Calx-beta domain-containing protein</fullName>
    </recommendedName>
</protein>
<dbReference type="Gene3D" id="2.60.40.2030">
    <property type="match status" value="2"/>
</dbReference>
<dbReference type="InterPro" id="IPR003644">
    <property type="entry name" value="Calx_beta"/>
</dbReference>
<dbReference type="SMART" id="SM00237">
    <property type="entry name" value="Calx_beta"/>
    <property type="match status" value="2"/>
</dbReference>
<dbReference type="EMBL" id="JAENIO010000002">
    <property type="protein sequence ID" value="MBK1832606.1"/>
    <property type="molecule type" value="Genomic_DNA"/>
</dbReference>
<dbReference type="PANTHER" id="PTHR11878:SF65">
    <property type="entry name" value="NA_CA-EXCHANGE PROTEIN, ISOFORM G"/>
    <property type="match status" value="1"/>
</dbReference>
<keyword evidence="4" id="KW-0813">Transport</keyword>
<gene>
    <name evidence="6" type="ORF">JIN78_00920</name>
</gene>
<organism evidence="6 7">
    <name type="scientific">Roseibacillus ishigakijimensis</name>
    <dbReference type="NCBI Taxonomy" id="454146"/>
    <lineage>
        <taxon>Bacteria</taxon>
        <taxon>Pseudomonadati</taxon>
        <taxon>Verrucomicrobiota</taxon>
        <taxon>Verrucomicrobiia</taxon>
        <taxon>Verrucomicrobiales</taxon>
        <taxon>Verrucomicrobiaceae</taxon>
        <taxon>Roseibacillus</taxon>
    </lineage>
</organism>
<name>A0A934VKZ9_9BACT</name>
<dbReference type="GO" id="GO:0030001">
    <property type="term" value="P:metal ion transport"/>
    <property type="evidence" value="ECO:0007669"/>
    <property type="project" value="TreeGrafter"/>
</dbReference>
<sequence>MIPHSLSFGLGLLVLAFGVSPSRGAELARESFDDTPGDNWGYTVGPEPEFDDGLYDFFTVLPNDGSRFAVLGESEDNFVFAVEDLDATVTPAGTLAWVQTSGFDLNSSTNTWVEIRLAAPGDSAGVAGAFTAFDNPTEYDFGGAGNEQFTDRLIVEYSADGVTFSEVVRFHGESHNGLLTRSDTFPGVQLSADLGGSDFSLLSFPVTPGPAATVRVSFFSNSSGEFFALDSIAVQGDPAVMARPGIAGFDDSELVYTEGDGPVLLAPAVSLSDADSPTLQQARIWFETGFQETEDILAATSTGALGEEDIVFSVDSGELTIAGPAPLADFQALLRTLTYENSESTNPALPHRRLALEVTDDQGNRSLTRFRPLTLVNPYQIHSLPFEESFESEGQGVRYLAAGLLGDPTDDDIFGRVEPNLPGLDGSFAFAGEDISLAEPLEHIDFLLDGSGQSNLTLDLLVAAPDGTNYDSGDFIEARVSEDGENWTTVGAFHARSAKGNPVGGTVLAEDLDLNGSGDVDGTVLGASFQNFQFALPEAGVFHLRLVLQSNANHERLLVDHLRVTAEPVEISIADASADENEDSLIFTLTRSGPGGEITVDYSTAAGTALAGDDFTAVTEGEATFAAGELTTTVAIPLLDDSMVERDETFTLTLANASAGTLTDVQATGTIRNDDSASLELTVAPSSVIERDTGTSTATFTVSVTAPLDVDLEISRSLGDGATATAGEDYAAWPASNLFLAAGTTSTSFQVTIYSDHLTEGNESIPLTIAAVDTKERALLAGTLARTLLILDDDPAFNVPPRSLGFVDGLSAKIRLADLLAGVSGGEEGREFSLVGYSELATSDDGSSLIESEGWLIFTPGNPHNGNSFTYTVSDGYQEFSNTVSFFPGNLELGRTSNLFPPEVTEAGTVVRGAGIPGRRYRLQASSSLQFWENIGEVVTCPVGGIMTFTDPPPQEDFVFYRLIEAPEAP</sequence>
<evidence type="ECO:0000313" key="6">
    <source>
        <dbReference type="EMBL" id="MBK1832606.1"/>
    </source>
</evidence>
<reference evidence="6" key="1">
    <citation type="submission" date="2021-01" db="EMBL/GenBank/DDBJ databases">
        <title>Modified the classification status of verrucomicrobia.</title>
        <authorList>
            <person name="Feng X."/>
        </authorList>
    </citation>
    <scope>NUCLEOTIDE SEQUENCE</scope>
    <source>
        <strain evidence="6">KCTC 12986</strain>
    </source>
</reference>
<keyword evidence="3" id="KW-0106">Calcium</keyword>
<dbReference type="InterPro" id="IPR051171">
    <property type="entry name" value="CaCA"/>
</dbReference>
<feature type="domain" description="Calx-beta" evidence="5">
    <location>
        <begin position="562"/>
        <end position="655"/>
    </location>
</feature>
<evidence type="ECO:0000256" key="2">
    <source>
        <dbReference type="ARBA" id="ARBA00022737"/>
    </source>
</evidence>